<organism evidence="2 3">
    <name type="scientific">Nitrincola tapanii</name>
    <dbReference type="NCBI Taxonomy" id="1708751"/>
    <lineage>
        <taxon>Bacteria</taxon>
        <taxon>Pseudomonadati</taxon>
        <taxon>Pseudomonadota</taxon>
        <taxon>Gammaproteobacteria</taxon>
        <taxon>Oceanospirillales</taxon>
        <taxon>Oceanospirillaceae</taxon>
        <taxon>Nitrincola</taxon>
    </lineage>
</organism>
<evidence type="ECO:0000313" key="2">
    <source>
        <dbReference type="EMBL" id="KAA0876500.1"/>
    </source>
</evidence>
<evidence type="ECO:0000313" key="3">
    <source>
        <dbReference type="Proteomes" id="UP000325302"/>
    </source>
</evidence>
<protein>
    <submittedName>
        <fullName evidence="2">Uncharacterized protein</fullName>
    </submittedName>
</protein>
<dbReference type="Proteomes" id="UP000325302">
    <property type="component" value="Unassembled WGS sequence"/>
</dbReference>
<dbReference type="AlphaFoldDB" id="A0A5A9W6T0"/>
<proteinExistence type="predicted"/>
<comment type="caution">
    <text evidence="2">The sequence shown here is derived from an EMBL/GenBank/DDBJ whole genome shotgun (WGS) entry which is preliminary data.</text>
</comment>
<sequence length="463" mass="51134">MRWIRRFLLLVLLLILIAATVYAYAYYRIKKEVDTALAATAPLVTLDYKGFSLDPRGAVRLTQLSLAAMGQAPIVIESLTLRSADPLFLLNPQKALNRAELPEHLSVHLRGLALDLNSPLFLSLDQMSRSLNAAEPGIDPAALGCGPVRRFDLTALRMMGMRQVQLDMDVSLRPDPSAGRLDLNLYTDLRSWWTTGLSVNMALPAAGAGWSPLALRVYQLSVDYQDVGFNRRRQEFCAAQAGTDVASYQANHQALLLQWLASQGVELSPALQSAYQALQTPNAQASVSLILPGGLGVADTMMSEADWMAKLERLRIQLNVNEHSLALQDEFDWMQWWQGYGSVPAQTTAGSDVVTSEVASEAESEVDVELESPSSITPEAVEPRSETPIRPQAMSRRFEAVQAGELPQYVGHPVRFYTYFGKRIEGVLISVEGGVVRVAERVNRGVAEYPVELDKLQSMEVYR</sequence>
<dbReference type="RefSeq" id="WP_149389750.1">
    <property type="nucleotide sequence ID" value="NZ_SMRS01000001.1"/>
</dbReference>
<dbReference type="EMBL" id="SMRS01000001">
    <property type="protein sequence ID" value="KAA0876500.1"/>
    <property type="molecule type" value="Genomic_DNA"/>
</dbReference>
<accession>A0A5A9W6T0</accession>
<keyword evidence="3" id="KW-1185">Reference proteome</keyword>
<name>A0A5A9W6T0_9GAMM</name>
<dbReference type="OrthoDB" id="7055621at2"/>
<reference evidence="2 3" key="1">
    <citation type="submission" date="2019-03" db="EMBL/GenBank/DDBJ databases">
        <title>Nitrincola sp. nov. isolated from an Indian soda lake.</title>
        <authorList>
            <person name="Joshi A."/>
            <person name="Thite S.V."/>
            <person name="Joseph N."/>
            <person name="Dhotre D."/>
            <person name="Moorthy M."/>
            <person name="Shouche Y.S."/>
        </authorList>
    </citation>
    <scope>NUCLEOTIDE SEQUENCE [LARGE SCALE GENOMIC DNA]</scope>
    <source>
        <strain evidence="2 3">MEB193</strain>
    </source>
</reference>
<feature type="region of interest" description="Disordered" evidence="1">
    <location>
        <begin position="369"/>
        <end position="388"/>
    </location>
</feature>
<gene>
    <name evidence="2" type="ORF">E1H14_01895</name>
</gene>
<evidence type="ECO:0000256" key="1">
    <source>
        <dbReference type="SAM" id="MobiDB-lite"/>
    </source>
</evidence>